<proteinExistence type="predicted"/>
<dbReference type="PANTHER" id="PTHR10438">
    <property type="entry name" value="THIOREDOXIN"/>
    <property type="match status" value="1"/>
</dbReference>
<dbReference type="AlphaFoldDB" id="A0A842HNH3"/>
<dbReference type="RefSeq" id="WP_185779490.1">
    <property type="nucleotide sequence ID" value="NZ_JACJUU010000004.1"/>
</dbReference>
<comment type="caution">
    <text evidence="2">The sequence shown here is derived from an EMBL/GenBank/DDBJ whole genome shotgun (WGS) entry which is preliminary data.</text>
</comment>
<dbReference type="SUPFAM" id="SSF52833">
    <property type="entry name" value="Thioredoxin-like"/>
    <property type="match status" value="1"/>
</dbReference>
<dbReference type="PROSITE" id="PS51352">
    <property type="entry name" value="THIOREDOXIN_2"/>
    <property type="match status" value="1"/>
</dbReference>
<dbReference type="InterPro" id="IPR036249">
    <property type="entry name" value="Thioredoxin-like_sf"/>
</dbReference>
<gene>
    <name evidence="2" type="ORF">GTU67_07595</name>
</gene>
<dbReference type="CDD" id="cd02947">
    <property type="entry name" value="TRX_family"/>
    <property type="match status" value="1"/>
</dbReference>
<dbReference type="Proteomes" id="UP000545386">
    <property type="component" value="Unassembled WGS sequence"/>
</dbReference>
<dbReference type="InterPro" id="IPR013766">
    <property type="entry name" value="Thioredoxin_domain"/>
</dbReference>
<sequence>MPVFTLPNDIDPLKTYLAGHASDTGLVACFCAAWCDTCREYAPAFAQLADKFPHYVFIWVDIEENPELLGDEDVENFPTLLVQTATENRFFGPMLPHIGHLEKLLATINRMPAINGGPPLLRQTLMAQA</sequence>
<dbReference type="PANTHER" id="PTHR10438:SF468">
    <property type="entry name" value="THIOREDOXIN-1-RELATED"/>
    <property type="match status" value="1"/>
</dbReference>
<dbReference type="Gene3D" id="3.40.30.10">
    <property type="entry name" value="Glutaredoxin"/>
    <property type="match status" value="1"/>
</dbReference>
<keyword evidence="3" id="KW-1185">Reference proteome</keyword>
<protein>
    <submittedName>
        <fullName evidence="2">Thioredoxin family protein</fullName>
    </submittedName>
</protein>
<evidence type="ECO:0000313" key="3">
    <source>
        <dbReference type="Proteomes" id="UP000545386"/>
    </source>
</evidence>
<accession>A0A842HNH3</accession>
<name>A0A842HNH3_9BURK</name>
<evidence type="ECO:0000259" key="1">
    <source>
        <dbReference type="PROSITE" id="PS51352"/>
    </source>
</evidence>
<evidence type="ECO:0000313" key="2">
    <source>
        <dbReference type="EMBL" id="MBC2769776.1"/>
    </source>
</evidence>
<dbReference type="Pfam" id="PF00085">
    <property type="entry name" value="Thioredoxin"/>
    <property type="match status" value="1"/>
</dbReference>
<dbReference type="EMBL" id="JACJUU010000004">
    <property type="protein sequence ID" value="MBC2769776.1"/>
    <property type="molecule type" value="Genomic_DNA"/>
</dbReference>
<organism evidence="2 3">
    <name type="scientific">Pusillimonas minor</name>
    <dbReference type="NCBI Taxonomy" id="2697024"/>
    <lineage>
        <taxon>Bacteria</taxon>
        <taxon>Pseudomonadati</taxon>
        <taxon>Pseudomonadota</taxon>
        <taxon>Betaproteobacteria</taxon>
        <taxon>Burkholderiales</taxon>
        <taxon>Alcaligenaceae</taxon>
        <taxon>Pusillimonas</taxon>
    </lineage>
</organism>
<reference evidence="2 3" key="1">
    <citation type="submission" date="2020-08" db="EMBL/GenBank/DDBJ databases">
        <title>Paraeoetvoesia sp. YC-7-48 draft genome sequence.</title>
        <authorList>
            <person name="Yao L."/>
        </authorList>
    </citation>
    <scope>NUCLEOTIDE SEQUENCE [LARGE SCALE GENOMIC DNA]</scope>
    <source>
        <strain evidence="3">YC-7-48</strain>
    </source>
</reference>
<feature type="domain" description="Thioredoxin" evidence="1">
    <location>
        <begin position="1"/>
        <end position="113"/>
    </location>
</feature>
<dbReference type="InterPro" id="IPR050620">
    <property type="entry name" value="Thioredoxin_H-type-like"/>
</dbReference>